<protein>
    <submittedName>
        <fullName evidence="7">B-cell receptor CD22</fullName>
    </submittedName>
</protein>
<evidence type="ECO:0000256" key="2">
    <source>
        <dbReference type="ARBA" id="ARBA00023136"/>
    </source>
</evidence>
<keyword evidence="3" id="KW-1015">Disulfide bond</keyword>
<evidence type="ECO:0000256" key="1">
    <source>
        <dbReference type="ARBA" id="ARBA00004167"/>
    </source>
</evidence>
<feature type="compositionally biased region" description="Polar residues" evidence="4">
    <location>
        <begin position="50"/>
        <end position="68"/>
    </location>
</feature>
<evidence type="ECO:0000313" key="7">
    <source>
        <dbReference type="EMBL" id="MBW14010.1"/>
    </source>
</evidence>
<keyword evidence="5" id="KW-0812">Transmembrane</keyword>
<evidence type="ECO:0000256" key="3">
    <source>
        <dbReference type="ARBA" id="ARBA00023157"/>
    </source>
</evidence>
<feature type="domain" description="Ig-like" evidence="6">
    <location>
        <begin position="295"/>
        <end position="414"/>
    </location>
</feature>
<dbReference type="InterPro" id="IPR036179">
    <property type="entry name" value="Ig-like_dom_sf"/>
</dbReference>
<dbReference type="Gene3D" id="2.60.40.10">
    <property type="entry name" value="Immunoglobulins"/>
    <property type="match status" value="4"/>
</dbReference>
<proteinExistence type="predicted"/>
<feature type="transmembrane region" description="Helical" evidence="5">
    <location>
        <begin position="1035"/>
        <end position="1059"/>
    </location>
</feature>
<dbReference type="EMBL" id="GFXV01002205">
    <property type="protein sequence ID" value="MBW14010.1"/>
    <property type="molecule type" value="Transcribed_RNA"/>
</dbReference>
<dbReference type="SMART" id="SM00408">
    <property type="entry name" value="IGc2"/>
    <property type="match status" value="2"/>
</dbReference>
<dbReference type="InterPro" id="IPR003599">
    <property type="entry name" value="Ig_sub"/>
</dbReference>
<evidence type="ECO:0000256" key="4">
    <source>
        <dbReference type="SAM" id="MobiDB-lite"/>
    </source>
</evidence>
<comment type="subcellular location">
    <subcellularLocation>
        <location evidence="1">Membrane</location>
        <topology evidence="1">Single-pass membrane protein</topology>
    </subcellularLocation>
</comment>
<dbReference type="InterPro" id="IPR013783">
    <property type="entry name" value="Ig-like_fold"/>
</dbReference>
<dbReference type="InterPro" id="IPR003598">
    <property type="entry name" value="Ig_sub2"/>
</dbReference>
<dbReference type="InterPro" id="IPR013162">
    <property type="entry name" value="CD80_C2-set"/>
</dbReference>
<reference evidence="7" key="1">
    <citation type="submission" date="2017-10" db="EMBL/GenBank/DDBJ databases">
        <title>Transcriptome Assembly of Sugarcane Aphid Adults.</title>
        <authorList>
            <person name="Scully E.D."/>
            <person name="Palmer N.A."/>
            <person name="Geib S.M."/>
            <person name="Sarath G."/>
            <person name="Sattler S.E."/>
        </authorList>
    </citation>
    <scope>NUCLEOTIDE SEQUENCE</scope>
    <source>
        <tissue evidence="7">Whole body</tissue>
    </source>
</reference>
<dbReference type="OrthoDB" id="10055806at2759"/>
<feature type="compositionally biased region" description="Acidic residues" evidence="4">
    <location>
        <begin position="70"/>
        <end position="82"/>
    </location>
</feature>
<feature type="region of interest" description="Disordered" evidence="4">
    <location>
        <begin position="50"/>
        <end position="102"/>
    </location>
</feature>
<dbReference type="AlphaFoldDB" id="A0A2H8TIZ6"/>
<accession>A0A2H8TIZ6</accession>
<feature type="domain" description="Ig-like" evidence="6">
    <location>
        <begin position="101"/>
        <end position="275"/>
    </location>
</feature>
<dbReference type="PANTHER" id="PTHR23278">
    <property type="entry name" value="SIDESTEP PROTEIN"/>
    <property type="match status" value="1"/>
</dbReference>
<keyword evidence="2 5" id="KW-0472">Membrane</keyword>
<dbReference type="CDD" id="cd00096">
    <property type="entry name" value="Ig"/>
    <property type="match status" value="2"/>
</dbReference>
<dbReference type="GO" id="GO:0016020">
    <property type="term" value="C:membrane"/>
    <property type="evidence" value="ECO:0007669"/>
    <property type="project" value="UniProtKB-SubCell"/>
</dbReference>
<evidence type="ECO:0000256" key="5">
    <source>
        <dbReference type="SAM" id="Phobius"/>
    </source>
</evidence>
<dbReference type="SUPFAM" id="SSF48726">
    <property type="entry name" value="Immunoglobulin"/>
    <property type="match status" value="4"/>
</dbReference>
<dbReference type="InterPro" id="IPR007110">
    <property type="entry name" value="Ig-like_dom"/>
</dbReference>
<dbReference type="Pfam" id="PF08205">
    <property type="entry name" value="C2-set_2"/>
    <property type="match status" value="2"/>
</dbReference>
<dbReference type="PROSITE" id="PS50835">
    <property type="entry name" value="IG_LIKE"/>
    <property type="match status" value="4"/>
</dbReference>
<organism evidence="7">
    <name type="scientific">Melanaphis sacchari</name>
    <dbReference type="NCBI Taxonomy" id="742174"/>
    <lineage>
        <taxon>Eukaryota</taxon>
        <taxon>Metazoa</taxon>
        <taxon>Ecdysozoa</taxon>
        <taxon>Arthropoda</taxon>
        <taxon>Hexapoda</taxon>
        <taxon>Insecta</taxon>
        <taxon>Pterygota</taxon>
        <taxon>Neoptera</taxon>
        <taxon>Paraneoptera</taxon>
        <taxon>Hemiptera</taxon>
        <taxon>Sternorrhyncha</taxon>
        <taxon>Aphidomorpha</taxon>
        <taxon>Aphidoidea</taxon>
        <taxon>Aphididae</taxon>
        <taxon>Aphidini</taxon>
        <taxon>Melanaphis</taxon>
    </lineage>
</organism>
<gene>
    <name evidence="7" type="primary">CD22_1</name>
</gene>
<dbReference type="SMART" id="SM00409">
    <property type="entry name" value="IG"/>
    <property type="match status" value="3"/>
</dbReference>
<feature type="domain" description="Ig-like" evidence="6">
    <location>
        <begin position="468"/>
        <end position="531"/>
    </location>
</feature>
<feature type="region of interest" description="Disordered" evidence="4">
    <location>
        <begin position="828"/>
        <end position="852"/>
    </location>
</feature>
<dbReference type="Pfam" id="PF13927">
    <property type="entry name" value="Ig_3"/>
    <property type="match status" value="1"/>
</dbReference>
<keyword evidence="7" id="KW-0675">Receptor</keyword>
<sequence>MTTYAVITFCTMVLIAFLAFGTDVRSLGLVSADREGLSQMPSLFSSVVQNRQTYPGDNPLEQSYDSTGDNSDDDDNDDDLAYNEDNNSKEEREDQLDQDDPVSTVTVTAVRGSIAWLPCDIDGGNNDGLPKQPTRVTSIVGGEGKTKDLTNTIEDRAYMVLWFKHHSMTIRHRNSKSKNKKIWSGGKPLYSFDVRGRPLAHALKWSSDEESGGFGPRASFLVFGGNSGIGRGKWSKQHTLLLDDYNSNLYDNSSRAVLKVTNVTEQDAGAYRCRVDFRDSPTRNYRIILRVIVPPDKMTITYNGVETEIDDGLYHTIGPVPEGGRLVLECRVRGGKPKPRVQWYSADGKVTSSLSTGTIIDSAKEVSYGNKNDDEEITTKSLVIHQLNRSHANSTFTCLAGNDDNNMQSNLRMTVLINMYLNVKSVRIVGIHPIGESENMVNYNEDNNNDGVVQATNLISGKWYTGECWAEGASPKAVIEWSIDGNGTLADEIPSSPTTTRITVMKQTEHSSRIRLRPTPSDDGRYLRCRAWNPDINTTKDNIKNKALLLNVQYPPIVKLSLGHTFDPSRIKTGDDVYFECKVLDGSGSKGKQRNRIEWYHNGHPILQNGSSNGSVSIDSEIKVVLLSAGTLVIRNVGRRHSGRYTCQCNNDLGMGRSRPVTLRVQYAPVCADDGNQLQLVGVEANENNVRIVCRVRADPADDRVQFEWLVWPGAAAAATGELHQQQSPSVVATGSYVTTALPNQRNDTAIGELVLPAMSVGVPDVVQYADRTSRVKKPIVLDTVSCRATNAVGRQQNPCLYHIIPASPPGPLTGCAIRLPKDQERHVGIDSRHHQQHHQRPTSPIQDDGEDKDLATISCTLDNDGGVRPVTYSLEIYESNELTTTSYGSPYTTADDSVYDVQRNKYRGEWLADNVTGTAAKSLMGGGSIEYRVNRKNLRLRNGPDDDRKHLTLSAYAANRMGRGPHTYFGSDNVMLLRHPWWWRGESAYESSTRANGGPAGTSSTEWWIMLSGGGDNDGRRSNASNGHGKSTTAMSIIAFVSVAVISAIVIAVAFLLWRRRQSDGRSPTIVETAAIASNDLAACGDKTGEKYSLLSRRPQQQQQQQQQRSVYPNLTESHCDRDPCDSADSAPDITIQQSYGKQFLVSIVNRGIPGPESCV</sequence>
<keyword evidence="5" id="KW-1133">Transmembrane helix</keyword>
<name>A0A2H8TIZ6_9HEMI</name>
<evidence type="ECO:0000259" key="6">
    <source>
        <dbReference type="PROSITE" id="PS50835"/>
    </source>
</evidence>
<dbReference type="PANTHER" id="PTHR23278:SF19">
    <property type="entry name" value="OBSCURIN"/>
    <property type="match status" value="1"/>
</dbReference>
<feature type="domain" description="Ig-like" evidence="6">
    <location>
        <begin position="555"/>
        <end position="662"/>
    </location>
</feature>